<evidence type="ECO:0000256" key="1">
    <source>
        <dbReference type="SAM" id="MobiDB-lite"/>
    </source>
</evidence>
<reference evidence="2" key="1">
    <citation type="journal article" date="2022" name="IScience">
        <title>Evolution of zygomycete secretomes and the origins of terrestrial fungal ecologies.</title>
        <authorList>
            <person name="Chang Y."/>
            <person name="Wang Y."/>
            <person name="Mondo S."/>
            <person name="Ahrendt S."/>
            <person name="Andreopoulos W."/>
            <person name="Barry K."/>
            <person name="Beard J."/>
            <person name="Benny G.L."/>
            <person name="Blankenship S."/>
            <person name="Bonito G."/>
            <person name="Cuomo C."/>
            <person name="Desiro A."/>
            <person name="Gervers K.A."/>
            <person name="Hundley H."/>
            <person name="Kuo A."/>
            <person name="LaButti K."/>
            <person name="Lang B.F."/>
            <person name="Lipzen A."/>
            <person name="O'Donnell K."/>
            <person name="Pangilinan J."/>
            <person name="Reynolds N."/>
            <person name="Sandor L."/>
            <person name="Smith M.E."/>
            <person name="Tsang A."/>
            <person name="Grigoriev I.V."/>
            <person name="Stajich J.E."/>
            <person name="Spatafora J.W."/>
        </authorList>
    </citation>
    <scope>NUCLEOTIDE SEQUENCE</scope>
    <source>
        <strain evidence="2">RSA 2281</strain>
    </source>
</reference>
<dbReference type="Proteomes" id="UP001209540">
    <property type="component" value="Unassembled WGS sequence"/>
</dbReference>
<proteinExistence type="predicted"/>
<dbReference type="EMBL" id="JAIXMP010000006">
    <property type="protein sequence ID" value="KAI9271936.1"/>
    <property type="molecule type" value="Genomic_DNA"/>
</dbReference>
<comment type="caution">
    <text evidence="2">The sequence shown here is derived from an EMBL/GenBank/DDBJ whole genome shotgun (WGS) entry which is preliminary data.</text>
</comment>
<feature type="compositionally biased region" description="Low complexity" evidence="1">
    <location>
        <begin position="425"/>
        <end position="451"/>
    </location>
</feature>
<evidence type="ECO:0000313" key="2">
    <source>
        <dbReference type="EMBL" id="KAI9271936.1"/>
    </source>
</evidence>
<sequence length="458" mass="51928">MATNSINPKYILVGKYMTECNDSNKVPTLKDFFDRNLEQIASLTDLRQDLCRIWSKCFYEVAIQEKIDVNKEQEQSLRKVMTEEAFVEVRKKFDDAIKAGKVWRLPSGAVLEEVMRDIAMKTPFEHPVHSMIINPNDSIYDNKLTEEDLNEINDFNAAEFDEPLPKELHEYLYSFEGKKTVDTLNDALMEKHFHPAKQPDLFWAWNTIQETVNLYNYNVLADDFTEDDIEYRIWFFIAKCFLPTKIRASSGKKKSLASTVRHNQNRALAATDAVPKQVSGCQPDLKCVYLNHEIAFSEVGLADDGENGTKELHESKLKAPKMLKDFFVSLTNAFPSCIRKAKTAAFIISGFHISVIILDSPKGSVCRLTYSERVEFPTDPDMCVMQLIPIMELIYRVRGYLLETVEVLKGNKIIPVGRKGKKRSIIPPAINSPSAPSSSSSGNTTTSNTSGKKLKPSN</sequence>
<evidence type="ECO:0000313" key="3">
    <source>
        <dbReference type="Proteomes" id="UP001209540"/>
    </source>
</evidence>
<feature type="region of interest" description="Disordered" evidence="1">
    <location>
        <begin position="423"/>
        <end position="458"/>
    </location>
</feature>
<accession>A0AAD5K6Y5</accession>
<protein>
    <submittedName>
        <fullName evidence="2">Uncharacterized protein</fullName>
    </submittedName>
</protein>
<organism evidence="2 3">
    <name type="scientific">Phascolomyces articulosus</name>
    <dbReference type="NCBI Taxonomy" id="60185"/>
    <lineage>
        <taxon>Eukaryota</taxon>
        <taxon>Fungi</taxon>
        <taxon>Fungi incertae sedis</taxon>
        <taxon>Mucoromycota</taxon>
        <taxon>Mucoromycotina</taxon>
        <taxon>Mucoromycetes</taxon>
        <taxon>Mucorales</taxon>
        <taxon>Lichtheimiaceae</taxon>
        <taxon>Phascolomyces</taxon>
    </lineage>
</organism>
<name>A0AAD5K6Y5_9FUNG</name>
<reference evidence="2" key="2">
    <citation type="submission" date="2023-02" db="EMBL/GenBank/DDBJ databases">
        <authorList>
            <consortium name="DOE Joint Genome Institute"/>
            <person name="Mondo S.J."/>
            <person name="Chang Y."/>
            <person name="Wang Y."/>
            <person name="Ahrendt S."/>
            <person name="Andreopoulos W."/>
            <person name="Barry K."/>
            <person name="Beard J."/>
            <person name="Benny G.L."/>
            <person name="Blankenship S."/>
            <person name="Bonito G."/>
            <person name="Cuomo C."/>
            <person name="Desiro A."/>
            <person name="Gervers K.A."/>
            <person name="Hundley H."/>
            <person name="Kuo A."/>
            <person name="LaButti K."/>
            <person name="Lang B.F."/>
            <person name="Lipzen A."/>
            <person name="O'Donnell K."/>
            <person name="Pangilinan J."/>
            <person name="Reynolds N."/>
            <person name="Sandor L."/>
            <person name="Smith M.W."/>
            <person name="Tsang A."/>
            <person name="Grigoriev I.V."/>
            <person name="Stajich J.E."/>
            <person name="Spatafora J.W."/>
        </authorList>
    </citation>
    <scope>NUCLEOTIDE SEQUENCE</scope>
    <source>
        <strain evidence="2">RSA 2281</strain>
    </source>
</reference>
<dbReference type="AlphaFoldDB" id="A0AAD5K6Y5"/>
<gene>
    <name evidence="2" type="ORF">BDA99DRAFT_557136</name>
</gene>
<keyword evidence="3" id="KW-1185">Reference proteome</keyword>